<name>A0AAE6M758_TREPH</name>
<dbReference type="Proteomes" id="UP000323594">
    <property type="component" value="Chromosome"/>
</dbReference>
<reference evidence="1 2" key="1">
    <citation type="submission" date="2019-08" db="EMBL/GenBank/DDBJ databases">
        <authorList>
            <person name="Kuhnert P."/>
        </authorList>
    </citation>
    <scope>NUCLEOTIDE SEQUENCE [LARGE SCALE GENOMIC DNA]</scope>
    <source>
        <strain evidence="1 2">B36.5</strain>
    </source>
</reference>
<protein>
    <submittedName>
        <fullName evidence="1">DUF2620 domain-containing protein</fullName>
    </submittedName>
</protein>
<gene>
    <name evidence="1" type="ORF">FUT82_09470</name>
</gene>
<sequence>MMRIVIGGQIDKDGIASIVKAQLKDRAEVTIEGDLNAVIAMKAGKYDYYIGACNTGGGGALAMALAILGRSKCATISMPGQIKSDAEIEQEVQAGKVAFGFTAQHKEAVLPILLNAFVTKEEERV</sequence>
<accession>A0AAE6M758</accession>
<evidence type="ECO:0000313" key="2">
    <source>
        <dbReference type="Proteomes" id="UP000323594"/>
    </source>
</evidence>
<proteinExistence type="predicted"/>
<dbReference type="AlphaFoldDB" id="A0AAE6M758"/>
<organism evidence="1 2">
    <name type="scientific">Treponema phagedenis</name>
    <dbReference type="NCBI Taxonomy" id="162"/>
    <lineage>
        <taxon>Bacteria</taxon>
        <taxon>Pseudomonadati</taxon>
        <taxon>Spirochaetota</taxon>
        <taxon>Spirochaetia</taxon>
        <taxon>Spirochaetales</taxon>
        <taxon>Treponemataceae</taxon>
        <taxon>Treponema</taxon>
    </lineage>
</organism>
<evidence type="ECO:0000313" key="1">
    <source>
        <dbReference type="EMBL" id="QEJ98203.1"/>
    </source>
</evidence>
<dbReference type="EMBL" id="CP042817">
    <property type="protein sequence ID" value="QEJ98203.1"/>
    <property type="molecule type" value="Genomic_DNA"/>
</dbReference>
<dbReference type="InterPro" id="IPR021238">
    <property type="entry name" value="DUF2620"/>
</dbReference>
<dbReference type="Pfam" id="PF10941">
    <property type="entry name" value="DUF2620"/>
    <property type="match status" value="1"/>
</dbReference>